<evidence type="ECO:0000313" key="1">
    <source>
        <dbReference type="EMBL" id="KAK7309576.1"/>
    </source>
</evidence>
<gene>
    <name evidence="1" type="ORF">RJT34_06420</name>
</gene>
<protein>
    <submittedName>
        <fullName evidence="1">Uncharacterized protein</fullName>
    </submittedName>
</protein>
<comment type="caution">
    <text evidence="1">The sequence shown here is derived from an EMBL/GenBank/DDBJ whole genome shotgun (WGS) entry which is preliminary data.</text>
</comment>
<sequence length="100" mass="11767">MVVVQSWSTEEDDRRWNIYAARFTMREGSDRAYMVPWNKGCRKGVSMVEDGWGYRAQQKQSDVGVEEENGAAREKIHTKKKRKNKILMLGFCCIKEKEIY</sequence>
<dbReference type="EMBL" id="JAYKXN010000002">
    <property type="protein sequence ID" value="KAK7309576.1"/>
    <property type="molecule type" value="Genomic_DNA"/>
</dbReference>
<evidence type="ECO:0000313" key="2">
    <source>
        <dbReference type="Proteomes" id="UP001359559"/>
    </source>
</evidence>
<keyword evidence="2" id="KW-1185">Reference proteome</keyword>
<accession>A0AAN9PT28</accession>
<reference evidence="1 2" key="1">
    <citation type="submission" date="2024-01" db="EMBL/GenBank/DDBJ databases">
        <title>The genomes of 5 underutilized Papilionoideae crops provide insights into root nodulation and disease resistance.</title>
        <authorList>
            <person name="Yuan L."/>
        </authorList>
    </citation>
    <scope>NUCLEOTIDE SEQUENCE [LARGE SCALE GENOMIC DNA]</scope>
    <source>
        <strain evidence="1">LY-2023</strain>
        <tissue evidence="1">Leaf</tissue>
    </source>
</reference>
<organism evidence="1 2">
    <name type="scientific">Clitoria ternatea</name>
    <name type="common">Butterfly pea</name>
    <dbReference type="NCBI Taxonomy" id="43366"/>
    <lineage>
        <taxon>Eukaryota</taxon>
        <taxon>Viridiplantae</taxon>
        <taxon>Streptophyta</taxon>
        <taxon>Embryophyta</taxon>
        <taxon>Tracheophyta</taxon>
        <taxon>Spermatophyta</taxon>
        <taxon>Magnoliopsida</taxon>
        <taxon>eudicotyledons</taxon>
        <taxon>Gunneridae</taxon>
        <taxon>Pentapetalae</taxon>
        <taxon>rosids</taxon>
        <taxon>fabids</taxon>
        <taxon>Fabales</taxon>
        <taxon>Fabaceae</taxon>
        <taxon>Papilionoideae</taxon>
        <taxon>50 kb inversion clade</taxon>
        <taxon>NPAAA clade</taxon>
        <taxon>indigoferoid/millettioid clade</taxon>
        <taxon>Phaseoleae</taxon>
        <taxon>Clitoria</taxon>
    </lineage>
</organism>
<name>A0AAN9PT28_CLITE</name>
<proteinExistence type="predicted"/>
<dbReference type="Proteomes" id="UP001359559">
    <property type="component" value="Unassembled WGS sequence"/>
</dbReference>
<dbReference type="AlphaFoldDB" id="A0AAN9PT28"/>